<name>G3AG66_SPAPN</name>
<dbReference type="InterPro" id="IPR027417">
    <property type="entry name" value="P-loop_NTPase"/>
</dbReference>
<dbReference type="InterPro" id="IPR001650">
    <property type="entry name" value="Helicase_C-like"/>
</dbReference>
<dbReference type="PROSITE" id="PS51192">
    <property type="entry name" value="HELICASE_ATP_BIND_1"/>
    <property type="match status" value="1"/>
</dbReference>
<dbReference type="SMART" id="SM00490">
    <property type="entry name" value="HELICc"/>
    <property type="match status" value="1"/>
</dbReference>
<dbReference type="InParanoid" id="G3AG66"/>
<sequence length="485" mass="55184">MSLRDYQEDAVNSVLNAIDDGFRRIAVVIATGGGKTVVFSHLIPLLKPSSPERGNKTLVLVHTQELVAQATHKIRAINPNLKVEIEMRNLRASPEADIVVASVPSLARKERLQRFDPMEYKTIIVDECHHALAASWKKILMHFQANTNESEVYVVGFTATLKRGDSAALGSVFDTIAYERSLETMIRNNELADVDVSQIRTNLSGVRIRRGDYDQKELSKQMQANVQDISVAYLELQSLGYKRTLMFCVDVINCILICEYLQKLGVNAQYVTGETDKTERQMIIEDFMNGEIQVLCNVMVFTEGTDIPAIDSIILARPTLSETLKTQMIGRGLRLYEGKTRCHIVDLVDATKHGISVESTLNDRGETKEVSGGGNDLKEKPRPEVSEELLERIRQFFKEHMYDFETRHGIENVVKITDDAFEDDQVVAQFLKESKGYWMRLEEDVWGVPLLGLRFALLERERRSRTVKFEISVYESVKYNRNDRE</sequence>
<dbReference type="HOGENOM" id="CLU_014765_3_1_1"/>
<dbReference type="SMART" id="SM00487">
    <property type="entry name" value="DEXDc"/>
    <property type="match status" value="1"/>
</dbReference>
<dbReference type="PROSITE" id="PS51194">
    <property type="entry name" value="HELICASE_CTER"/>
    <property type="match status" value="1"/>
</dbReference>
<dbReference type="Pfam" id="PF04851">
    <property type="entry name" value="ResIII"/>
    <property type="match status" value="1"/>
</dbReference>
<dbReference type="Gene3D" id="3.40.50.300">
    <property type="entry name" value="P-loop containing nucleotide triphosphate hydrolases"/>
    <property type="match status" value="2"/>
</dbReference>
<dbReference type="SUPFAM" id="SSF52540">
    <property type="entry name" value="P-loop containing nucleoside triphosphate hydrolases"/>
    <property type="match status" value="1"/>
</dbReference>
<keyword evidence="1" id="KW-0378">Hydrolase</keyword>
<dbReference type="eggNOG" id="ENOG502QT4U">
    <property type="taxonomic scope" value="Eukaryota"/>
</dbReference>
<dbReference type="GO" id="GO:0061749">
    <property type="term" value="F:forked DNA-dependent helicase activity"/>
    <property type="evidence" value="ECO:0007669"/>
    <property type="project" value="TreeGrafter"/>
</dbReference>
<dbReference type="FunCoup" id="G3AG66">
    <property type="interactions" value="18"/>
</dbReference>
<dbReference type="Proteomes" id="UP000000709">
    <property type="component" value="Unassembled WGS sequence"/>
</dbReference>
<keyword evidence="1" id="KW-0067">ATP-binding</keyword>
<dbReference type="AlphaFoldDB" id="G3AG66"/>
<proteinExistence type="predicted"/>
<protein>
    <recommendedName>
        <fullName evidence="7">P-loop containing nucleoside triphosphate hydrolase protein</fullName>
    </recommendedName>
</protein>
<evidence type="ECO:0008006" key="7">
    <source>
        <dbReference type="Google" id="ProtNLM"/>
    </source>
</evidence>
<keyword evidence="1" id="KW-0347">Helicase</keyword>
<dbReference type="PANTHER" id="PTHR47396:SF1">
    <property type="entry name" value="ATP-DEPENDENT HELICASE IRC3-RELATED"/>
    <property type="match status" value="1"/>
</dbReference>
<dbReference type="GO" id="GO:0032042">
    <property type="term" value="P:mitochondrial DNA metabolic process"/>
    <property type="evidence" value="ECO:0007669"/>
    <property type="project" value="TreeGrafter"/>
</dbReference>
<gene>
    <name evidence="5" type="ORF">SPAPADRAFT_131053</name>
</gene>
<evidence type="ECO:0000313" key="5">
    <source>
        <dbReference type="EMBL" id="EGW35205.1"/>
    </source>
</evidence>
<dbReference type="OMA" id="HYNSFRK"/>
<dbReference type="GO" id="GO:0070125">
    <property type="term" value="P:mitochondrial translational elongation"/>
    <property type="evidence" value="ECO:0007669"/>
    <property type="project" value="TreeGrafter"/>
</dbReference>
<feature type="non-terminal residue" evidence="5">
    <location>
        <position position="485"/>
    </location>
</feature>
<dbReference type="GO" id="GO:0005524">
    <property type="term" value="F:ATP binding"/>
    <property type="evidence" value="ECO:0007669"/>
    <property type="project" value="InterPro"/>
</dbReference>
<dbReference type="GO" id="GO:0016787">
    <property type="term" value="F:hydrolase activity"/>
    <property type="evidence" value="ECO:0007669"/>
    <property type="project" value="InterPro"/>
</dbReference>
<dbReference type="STRING" id="619300.G3AG66"/>
<dbReference type="PANTHER" id="PTHR47396">
    <property type="entry name" value="TYPE I RESTRICTION ENZYME ECOKI R PROTEIN"/>
    <property type="match status" value="1"/>
</dbReference>
<accession>G3AG66</accession>
<dbReference type="GO" id="GO:0000403">
    <property type="term" value="F:Y-form DNA binding"/>
    <property type="evidence" value="ECO:0007669"/>
    <property type="project" value="TreeGrafter"/>
</dbReference>
<keyword evidence="6" id="KW-1185">Reference proteome</keyword>
<evidence type="ECO:0000256" key="1">
    <source>
        <dbReference type="ARBA" id="ARBA00022806"/>
    </source>
</evidence>
<keyword evidence="1" id="KW-0547">Nucleotide-binding</keyword>
<dbReference type="GeneID" id="18869550"/>
<evidence type="ECO:0000313" key="6">
    <source>
        <dbReference type="Proteomes" id="UP000000709"/>
    </source>
</evidence>
<evidence type="ECO:0000256" key="2">
    <source>
        <dbReference type="SAM" id="MobiDB-lite"/>
    </source>
</evidence>
<feature type="region of interest" description="Disordered" evidence="2">
    <location>
        <begin position="362"/>
        <end position="382"/>
    </location>
</feature>
<reference evidence="5 6" key="1">
    <citation type="journal article" date="2011" name="Proc. Natl. Acad. Sci. U.S.A.">
        <title>Comparative genomics of xylose-fermenting fungi for enhanced biofuel production.</title>
        <authorList>
            <person name="Wohlbach D.J."/>
            <person name="Kuo A."/>
            <person name="Sato T.K."/>
            <person name="Potts K.M."/>
            <person name="Salamov A.A."/>
            <person name="LaButti K.M."/>
            <person name="Sun H."/>
            <person name="Clum A."/>
            <person name="Pangilinan J.L."/>
            <person name="Lindquist E.A."/>
            <person name="Lucas S."/>
            <person name="Lapidus A."/>
            <person name="Jin M."/>
            <person name="Gunawan C."/>
            <person name="Balan V."/>
            <person name="Dale B.E."/>
            <person name="Jeffries T.W."/>
            <person name="Zinkel R."/>
            <person name="Barry K.W."/>
            <person name="Grigoriev I.V."/>
            <person name="Gasch A.P."/>
        </authorList>
    </citation>
    <scope>NUCLEOTIDE SEQUENCE [LARGE SCALE GENOMIC DNA]</scope>
    <source>
        <strain evidence="6">NRRL Y-27907 / 11-Y1</strain>
    </source>
</reference>
<dbReference type="KEGG" id="spaa:SPAPADRAFT_131053"/>
<dbReference type="CDD" id="cd18032">
    <property type="entry name" value="DEXHc_RE_I_III_res"/>
    <property type="match status" value="1"/>
</dbReference>
<evidence type="ECO:0000259" key="3">
    <source>
        <dbReference type="PROSITE" id="PS51192"/>
    </source>
</evidence>
<feature type="domain" description="Helicase C-terminal" evidence="4">
    <location>
        <begin position="228"/>
        <end position="378"/>
    </location>
</feature>
<dbReference type="InterPro" id="IPR006935">
    <property type="entry name" value="Helicase/UvrB_N"/>
</dbReference>
<dbReference type="InterPro" id="IPR014001">
    <property type="entry name" value="Helicase_ATP-bd"/>
</dbReference>
<dbReference type="OrthoDB" id="16911at2759"/>
<dbReference type="EMBL" id="GL996499">
    <property type="protein sequence ID" value="EGW35205.1"/>
    <property type="molecule type" value="Genomic_DNA"/>
</dbReference>
<dbReference type="InterPro" id="IPR050742">
    <property type="entry name" value="Helicase_Restrict-Modif_Enz"/>
</dbReference>
<evidence type="ECO:0000259" key="4">
    <source>
        <dbReference type="PROSITE" id="PS51194"/>
    </source>
</evidence>
<dbReference type="Pfam" id="PF00271">
    <property type="entry name" value="Helicase_C"/>
    <property type="match status" value="1"/>
</dbReference>
<organism evidence="6">
    <name type="scientific">Spathaspora passalidarum (strain NRRL Y-27907 / 11-Y1)</name>
    <dbReference type="NCBI Taxonomy" id="619300"/>
    <lineage>
        <taxon>Eukaryota</taxon>
        <taxon>Fungi</taxon>
        <taxon>Dikarya</taxon>
        <taxon>Ascomycota</taxon>
        <taxon>Saccharomycotina</taxon>
        <taxon>Pichiomycetes</taxon>
        <taxon>Debaryomycetaceae</taxon>
        <taxon>Spathaspora</taxon>
    </lineage>
</organism>
<dbReference type="RefSeq" id="XP_007372617.1">
    <property type="nucleotide sequence ID" value="XM_007372555.1"/>
</dbReference>
<dbReference type="GO" id="GO:0036121">
    <property type="term" value="F:double-stranded DNA helicase activity"/>
    <property type="evidence" value="ECO:0007669"/>
    <property type="project" value="TreeGrafter"/>
</dbReference>
<dbReference type="GO" id="GO:0005759">
    <property type="term" value="C:mitochondrial matrix"/>
    <property type="evidence" value="ECO:0007669"/>
    <property type="project" value="TreeGrafter"/>
</dbReference>
<feature type="domain" description="Helicase ATP-binding" evidence="3">
    <location>
        <begin position="16"/>
        <end position="179"/>
    </location>
</feature>